<dbReference type="PROSITE" id="PS50927">
    <property type="entry name" value="BULB_LECTIN"/>
    <property type="match status" value="1"/>
</dbReference>
<evidence type="ECO:0000256" key="17">
    <source>
        <dbReference type="PIRNR" id="PIRNR000641"/>
    </source>
</evidence>
<keyword evidence="7 18" id="KW-0812">Transmembrane</keyword>
<gene>
    <name evidence="22" type="ORF">Fot_09495</name>
</gene>
<evidence type="ECO:0000256" key="18">
    <source>
        <dbReference type="SAM" id="Phobius"/>
    </source>
</evidence>
<keyword evidence="23" id="KW-1185">Reference proteome</keyword>
<evidence type="ECO:0000256" key="1">
    <source>
        <dbReference type="ARBA" id="ARBA00004251"/>
    </source>
</evidence>
<keyword evidence="6 17" id="KW-0808">Transferase</keyword>
<dbReference type="SUPFAM" id="SSF51110">
    <property type="entry name" value="alpha-D-mannose-specific plant lectins"/>
    <property type="match status" value="1"/>
</dbReference>
<keyword evidence="16" id="KW-0325">Glycoprotein</keyword>
<reference evidence="23" key="1">
    <citation type="submission" date="2024-07" db="EMBL/GenBank/DDBJ databases">
        <title>Two chromosome-level genome assemblies of Korean endemic species Abeliophyllum distichum and Forsythia ovata (Oleaceae).</title>
        <authorList>
            <person name="Jang H."/>
        </authorList>
    </citation>
    <scope>NUCLEOTIDE SEQUENCE [LARGE SCALE GENOMIC DNA]</scope>
</reference>
<proteinExistence type="inferred from homology"/>
<comment type="similarity">
    <text evidence="2">In the N-terminal section; belongs to the leguminous lectin family.</text>
</comment>
<dbReference type="SUPFAM" id="SSF56112">
    <property type="entry name" value="Protein kinase-like (PK-like)"/>
    <property type="match status" value="1"/>
</dbReference>
<dbReference type="GO" id="GO:0005524">
    <property type="term" value="F:ATP binding"/>
    <property type="evidence" value="ECO:0007669"/>
    <property type="project" value="UniProtKB-KW"/>
</dbReference>
<evidence type="ECO:0000313" key="22">
    <source>
        <dbReference type="EMBL" id="KAL2547965.1"/>
    </source>
</evidence>
<evidence type="ECO:0000256" key="12">
    <source>
        <dbReference type="ARBA" id="ARBA00022989"/>
    </source>
</evidence>
<dbReference type="InterPro" id="IPR024171">
    <property type="entry name" value="SRK-like_kinase"/>
</dbReference>
<dbReference type="AlphaFoldDB" id="A0ABD1WE54"/>
<keyword evidence="8" id="KW-0732">Signal</keyword>
<dbReference type="GO" id="GO:0002229">
    <property type="term" value="P:defense response to oomycetes"/>
    <property type="evidence" value="ECO:0007669"/>
    <property type="project" value="UniProtKB-ARBA"/>
</dbReference>
<evidence type="ECO:0000256" key="15">
    <source>
        <dbReference type="ARBA" id="ARBA00023170"/>
    </source>
</evidence>
<dbReference type="InterPro" id="IPR003609">
    <property type="entry name" value="Pan_app"/>
</dbReference>
<evidence type="ECO:0000256" key="3">
    <source>
        <dbReference type="ARBA" id="ARBA00010217"/>
    </source>
</evidence>
<dbReference type="InterPro" id="IPR036426">
    <property type="entry name" value="Bulb-type_lectin_dom_sf"/>
</dbReference>
<comment type="subcellular location">
    <subcellularLocation>
        <location evidence="1">Cell membrane</location>
        <topology evidence="1">Single-pass type I membrane protein</topology>
    </subcellularLocation>
</comment>
<comment type="similarity">
    <text evidence="17">Belongs to the protein kinase superfamily. Ser/Thr protein kinase family.</text>
</comment>
<dbReference type="CDD" id="cd00028">
    <property type="entry name" value="B_lectin"/>
    <property type="match status" value="1"/>
</dbReference>
<dbReference type="FunFam" id="3.30.200.20:FF:000951">
    <property type="entry name" value="Uncharacterized protein"/>
    <property type="match status" value="1"/>
</dbReference>
<dbReference type="Gene3D" id="3.30.200.20">
    <property type="entry name" value="Phosphorylase Kinase, domain 1"/>
    <property type="match status" value="1"/>
</dbReference>
<dbReference type="Pfam" id="PF00954">
    <property type="entry name" value="S_locus_glycop"/>
    <property type="match status" value="1"/>
</dbReference>
<dbReference type="PIRSF" id="PIRSF000641">
    <property type="entry name" value="SRK"/>
    <property type="match status" value="1"/>
</dbReference>
<name>A0ABD1WE54_9LAMI</name>
<evidence type="ECO:0000256" key="7">
    <source>
        <dbReference type="ARBA" id="ARBA00022692"/>
    </source>
</evidence>
<keyword evidence="13 18" id="KW-0472">Membrane</keyword>
<dbReference type="InterPro" id="IPR001480">
    <property type="entry name" value="Bulb-type_lectin_dom"/>
</dbReference>
<evidence type="ECO:0000256" key="4">
    <source>
        <dbReference type="ARBA" id="ARBA00022475"/>
    </source>
</evidence>
<evidence type="ECO:0000256" key="11">
    <source>
        <dbReference type="ARBA" id="ARBA00022840"/>
    </source>
</evidence>
<keyword evidence="11 17" id="KW-0067">ATP-binding</keyword>
<keyword evidence="4" id="KW-1003">Cell membrane</keyword>
<dbReference type="CDD" id="cd01098">
    <property type="entry name" value="PAN_AP_plant"/>
    <property type="match status" value="1"/>
</dbReference>
<dbReference type="PROSITE" id="PS50011">
    <property type="entry name" value="PROTEIN_KINASE_DOM"/>
    <property type="match status" value="1"/>
</dbReference>
<comment type="caution">
    <text evidence="22">The sequence shown here is derived from an EMBL/GenBank/DDBJ whole genome shotgun (WGS) entry which is preliminary data.</text>
</comment>
<dbReference type="Gene3D" id="2.90.10.10">
    <property type="entry name" value="Bulb-type lectin domain"/>
    <property type="match status" value="1"/>
</dbReference>
<accession>A0ABD1WE54</accession>
<evidence type="ECO:0000256" key="5">
    <source>
        <dbReference type="ARBA" id="ARBA00022527"/>
    </source>
</evidence>
<feature type="transmembrane region" description="Helical" evidence="18">
    <location>
        <begin position="421"/>
        <end position="446"/>
    </location>
</feature>
<dbReference type="CDD" id="cd14066">
    <property type="entry name" value="STKc_IRAK"/>
    <property type="match status" value="1"/>
</dbReference>
<comment type="similarity">
    <text evidence="3">In the C-terminal section; belongs to the protein kinase superfamily. Ser/Thr protein kinase family.</text>
</comment>
<dbReference type="PANTHER" id="PTHR27002:SF812">
    <property type="entry name" value="RECEPTOR-LIKE SERINE_THREONINE-PROTEIN KINASE"/>
    <property type="match status" value="1"/>
</dbReference>
<evidence type="ECO:0000256" key="13">
    <source>
        <dbReference type="ARBA" id="ARBA00023136"/>
    </source>
</evidence>
<protein>
    <recommendedName>
        <fullName evidence="17">Receptor-like serine/threonine-protein kinase</fullName>
        <ecNumber evidence="17">2.7.11.1</ecNumber>
    </recommendedName>
</protein>
<dbReference type="FunFam" id="1.10.510.10:FF:000240">
    <property type="entry name" value="Lectin-domain containing receptor kinase A4.3"/>
    <property type="match status" value="1"/>
</dbReference>
<dbReference type="PROSITE" id="PS50948">
    <property type="entry name" value="PAN"/>
    <property type="match status" value="1"/>
</dbReference>
<dbReference type="Gene3D" id="1.10.510.10">
    <property type="entry name" value="Transferase(Phosphotransferase) domain 1"/>
    <property type="match status" value="1"/>
</dbReference>
<evidence type="ECO:0000256" key="14">
    <source>
        <dbReference type="ARBA" id="ARBA00023157"/>
    </source>
</evidence>
<dbReference type="InterPro" id="IPR001245">
    <property type="entry name" value="Ser-Thr/Tyr_kinase_cat_dom"/>
</dbReference>
<evidence type="ECO:0000259" key="19">
    <source>
        <dbReference type="PROSITE" id="PS50011"/>
    </source>
</evidence>
<keyword evidence="15" id="KW-0675">Receptor</keyword>
<keyword evidence="9 17" id="KW-0547">Nucleotide-binding</keyword>
<dbReference type="InterPro" id="IPR000858">
    <property type="entry name" value="S_locus_glycoprot_dom"/>
</dbReference>
<comment type="catalytic activity">
    <reaction evidence="17">
        <text>L-threonyl-[protein] + ATP = O-phospho-L-threonyl-[protein] + ADP + H(+)</text>
        <dbReference type="Rhea" id="RHEA:46608"/>
        <dbReference type="Rhea" id="RHEA-COMP:11060"/>
        <dbReference type="Rhea" id="RHEA-COMP:11605"/>
        <dbReference type="ChEBI" id="CHEBI:15378"/>
        <dbReference type="ChEBI" id="CHEBI:30013"/>
        <dbReference type="ChEBI" id="CHEBI:30616"/>
        <dbReference type="ChEBI" id="CHEBI:61977"/>
        <dbReference type="ChEBI" id="CHEBI:456216"/>
        <dbReference type="EC" id="2.7.11.1"/>
    </reaction>
</comment>
<dbReference type="GO" id="GO:0005886">
    <property type="term" value="C:plasma membrane"/>
    <property type="evidence" value="ECO:0007669"/>
    <property type="project" value="UniProtKB-SubCell"/>
</dbReference>
<evidence type="ECO:0000256" key="6">
    <source>
        <dbReference type="ARBA" id="ARBA00022679"/>
    </source>
</evidence>
<dbReference type="Pfam" id="PF07714">
    <property type="entry name" value="PK_Tyr_Ser-Thr"/>
    <property type="match status" value="1"/>
</dbReference>
<evidence type="ECO:0000256" key="8">
    <source>
        <dbReference type="ARBA" id="ARBA00022729"/>
    </source>
</evidence>
<keyword evidence="10 17" id="KW-0418">Kinase</keyword>
<dbReference type="InterPro" id="IPR011009">
    <property type="entry name" value="Kinase-like_dom_sf"/>
</dbReference>
<feature type="domain" description="Bulb-type lectin" evidence="20">
    <location>
        <begin position="9"/>
        <end position="135"/>
    </location>
</feature>
<dbReference type="Proteomes" id="UP001604277">
    <property type="component" value="Unassembled WGS sequence"/>
</dbReference>
<feature type="domain" description="Protein kinase" evidence="19">
    <location>
        <begin position="505"/>
        <end position="735"/>
    </location>
</feature>
<evidence type="ECO:0000259" key="20">
    <source>
        <dbReference type="PROSITE" id="PS50927"/>
    </source>
</evidence>
<evidence type="ECO:0000259" key="21">
    <source>
        <dbReference type="PROSITE" id="PS50948"/>
    </source>
</evidence>
<dbReference type="SMART" id="SM00220">
    <property type="entry name" value="S_TKc"/>
    <property type="match status" value="1"/>
</dbReference>
<dbReference type="EC" id="2.7.11.1" evidence="17"/>
<dbReference type="EMBL" id="JBFOLJ010000003">
    <property type="protein sequence ID" value="KAL2547965.1"/>
    <property type="molecule type" value="Genomic_DNA"/>
</dbReference>
<evidence type="ECO:0000256" key="16">
    <source>
        <dbReference type="ARBA" id="ARBA00023180"/>
    </source>
</evidence>
<organism evidence="22 23">
    <name type="scientific">Forsythia ovata</name>
    <dbReference type="NCBI Taxonomy" id="205694"/>
    <lineage>
        <taxon>Eukaryota</taxon>
        <taxon>Viridiplantae</taxon>
        <taxon>Streptophyta</taxon>
        <taxon>Embryophyta</taxon>
        <taxon>Tracheophyta</taxon>
        <taxon>Spermatophyta</taxon>
        <taxon>Magnoliopsida</taxon>
        <taxon>eudicotyledons</taxon>
        <taxon>Gunneridae</taxon>
        <taxon>Pentapetalae</taxon>
        <taxon>asterids</taxon>
        <taxon>lamiids</taxon>
        <taxon>Lamiales</taxon>
        <taxon>Oleaceae</taxon>
        <taxon>Forsythieae</taxon>
        <taxon>Forsythia</taxon>
    </lineage>
</organism>
<keyword evidence="12 18" id="KW-1133">Transmembrane helix</keyword>
<keyword evidence="14" id="KW-1015">Disulfide bond</keyword>
<evidence type="ECO:0000256" key="9">
    <source>
        <dbReference type="ARBA" id="ARBA00022741"/>
    </source>
</evidence>
<dbReference type="SMART" id="SM00473">
    <property type="entry name" value="PAN_AP"/>
    <property type="match status" value="1"/>
</dbReference>
<dbReference type="GO" id="GO:0004674">
    <property type="term" value="F:protein serine/threonine kinase activity"/>
    <property type="evidence" value="ECO:0007669"/>
    <property type="project" value="UniProtKB-KW"/>
</dbReference>
<feature type="domain" description="Apple" evidence="21">
    <location>
        <begin position="325"/>
        <end position="409"/>
    </location>
</feature>
<dbReference type="SMART" id="SM00108">
    <property type="entry name" value="B_lectin"/>
    <property type="match status" value="1"/>
</dbReference>
<dbReference type="InterPro" id="IPR000719">
    <property type="entry name" value="Prot_kinase_dom"/>
</dbReference>
<dbReference type="InterPro" id="IPR008271">
    <property type="entry name" value="Ser/Thr_kinase_AS"/>
</dbReference>
<evidence type="ECO:0000256" key="10">
    <source>
        <dbReference type="ARBA" id="ARBA00022777"/>
    </source>
</evidence>
<sequence length="735" mass="82388">MEGKLCLGSDKLSKGDSLSGSDTIISEDGTFEMGFFSKKASSDHDLYLGIWYKNFAEKTIVWIANRGKPLPNTPRSRLEISGDMDGNLVLFDESDIAWSTNMSSTFPASVEAVLLDVGNLIVRDVSKPSVIFWQSFDHPTDTWLPEAKLGFHKFNGNMQWLTSWKNADDPSTGMFSVGISPNETSEFFLEWNMSVRYWKSGSWNGTAFGFVPEMISKTFKFVSSENETYYTYTLVDTDVISLLRITPSGKFEQLTSFKSFHKWNVIFVQPRNESDIFASCGAFGLFNENSATTCSCLRGFSPLSAEETRSDDWFGGCARNTPLQCENSTSGNGQKDGFLKISTIKLPANSNVYPAQNHKRCKLACMQNCTCAAYAFNDSGCFIWEGALYDARQLSNEDNSKQDMYLKVSRFDLPDPGKRKILTVVPAVLAPLVVLFSGGFIGCFYTRKIKQQKGNKSSGQDLLSFDFNYSGNRTDDEANLLEGGKEDFNLPMFSYASVSKATDKFSSETKLGEGGFGPVYKGKLLNGQEIAVKRLSQRSAQGFKEFRNEIVLIAKLQHRNLVRLLGYCADRDESMLIYEYLPNKSLDFFLFGSKTQRILEWATRVRIIEGIAQGLVYLHEYSRLRIVHRDLKASNILLDSEMNPKISDFGMARIFGGNKLHTNTQRIVGTYGYMAPEYAMEGLFSIKSDVFSFGVLVLEILSGKKNTGFYQEDSLHLLGHKNVITSKNQSLAILN</sequence>
<dbReference type="PROSITE" id="PS00108">
    <property type="entry name" value="PROTEIN_KINASE_ST"/>
    <property type="match status" value="1"/>
</dbReference>
<evidence type="ECO:0000313" key="23">
    <source>
        <dbReference type="Proteomes" id="UP001604277"/>
    </source>
</evidence>
<dbReference type="PANTHER" id="PTHR27002">
    <property type="entry name" value="RECEPTOR-LIKE SERINE/THREONINE-PROTEIN KINASE SD1-8"/>
    <property type="match status" value="1"/>
</dbReference>
<dbReference type="Pfam" id="PF08276">
    <property type="entry name" value="PAN_2"/>
    <property type="match status" value="1"/>
</dbReference>
<dbReference type="Pfam" id="PF01453">
    <property type="entry name" value="B_lectin"/>
    <property type="match status" value="1"/>
</dbReference>
<comment type="catalytic activity">
    <reaction evidence="17">
        <text>L-seryl-[protein] + ATP = O-phospho-L-seryl-[protein] + ADP + H(+)</text>
        <dbReference type="Rhea" id="RHEA:17989"/>
        <dbReference type="Rhea" id="RHEA-COMP:9863"/>
        <dbReference type="Rhea" id="RHEA-COMP:11604"/>
        <dbReference type="ChEBI" id="CHEBI:15378"/>
        <dbReference type="ChEBI" id="CHEBI:29999"/>
        <dbReference type="ChEBI" id="CHEBI:30616"/>
        <dbReference type="ChEBI" id="CHEBI:83421"/>
        <dbReference type="ChEBI" id="CHEBI:456216"/>
        <dbReference type="EC" id="2.7.11.1"/>
    </reaction>
</comment>
<evidence type="ECO:0000256" key="2">
    <source>
        <dbReference type="ARBA" id="ARBA00008536"/>
    </source>
</evidence>
<keyword evidence="5 17" id="KW-0723">Serine/threonine-protein kinase</keyword>